<feature type="transmembrane region" description="Helical" evidence="6">
    <location>
        <begin position="375"/>
        <end position="394"/>
    </location>
</feature>
<evidence type="ECO:0000256" key="3">
    <source>
        <dbReference type="ARBA" id="ARBA00022692"/>
    </source>
</evidence>
<organism evidence="7 8">
    <name type="scientific">Amycolatopsis sulphurea</name>
    <dbReference type="NCBI Taxonomy" id="76022"/>
    <lineage>
        <taxon>Bacteria</taxon>
        <taxon>Bacillati</taxon>
        <taxon>Actinomycetota</taxon>
        <taxon>Actinomycetes</taxon>
        <taxon>Pseudonocardiales</taxon>
        <taxon>Pseudonocardiaceae</taxon>
        <taxon>Amycolatopsis</taxon>
    </lineage>
</organism>
<feature type="transmembrane region" description="Helical" evidence="6">
    <location>
        <begin position="181"/>
        <end position="198"/>
    </location>
</feature>
<feature type="transmembrane region" description="Helical" evidence="6">
    <location>
        <begin position="341"/>
        <end position="363"/>
    </location>
</feature>
<proteinExistence type="predicted"/>
<sequence>MPIGELVLLAALWTLCVATLGLVICRRFRAERFSFDLCFSVAFLITCYLGFPLSVALVVGFGERIMSTSSLAGALLLPMVCYGVYHLARSMRRSASAPPRPARWFAANQGVAGLTAVLLAAVAAGTLVVFIAQNGLLLFKVDTYSQAFAKDVSGQALKRFSYFFIPAALIWYFLRPSVRRWWMFLAATAGFGLLSYVAVGGTRANLALAFALFLFIGLADRYLKPKLLIPLGFLGVAGMFLLALARYGLHASGMRQLYYFLYLTRDSLSPWENLALVLERRSNIEFQGLAPIARDFSVYVPRSIWPDRPEVVLNTANYFSRAVLGRGPGLTISPTMIGSSYLMGGLLAVPLTGAAAGLIIRGLDRVHRGAGADGSGGAVAKAFCFGTLFTLVVLVREGLDSFCSRFVVYLAVFGLCFLAAKAVFKIRQFQKPEVRA</sequence>
<feature type="transmembrane region" description="Helical" evidence="6">
    <location>
        <begin position="6"/>
        <end position="25"/>
    </location>
</feature>
<comment type="caution">
    <text evidence="7">The sequence shown here is derived from an EMBL/GenBank/DDBJ whole genome shotgun (WGS) entry which is preliminary data.</text>
</comment>
<gene>
    <name evidence="7" type="ORF">ATK36_4394</name>
</gene>
<evidence type="ECO:0000313" key="8">
    <source>
        <dbReference type="Proteomes" id="UP000243542"/>
    </source>
</evidence>
<feature type="transmembrane region" description="Helical" evidence="6">
    <location>
        <begin position="406"/>
        <end position="424"/>
    </location>
</feature>
<feature type="transmembrane region" description="Helical" evidence="6">
    <location>
        <begin position="109"/>
        <end position="136"/>
    </location>
</feature>
<dbReference type="AlphaFoldDB" id="A0A2A9FE89"/>
<keyword evidence="5 6" id="KW-0472">Membrane</keyword>
<dbReference type="GO" id="GO:0016020">
    <property type="term" value="C:membrane"/>
    <property type="evidence" value="ECO:0007669"/>
    <property type="project" value="InterPro"/>
</dbReference>
<feature type="transmembrane region" description="Helical" evidence="6">
    <location>
        <begin position="65"/>
        <end position="88"/>
    </location>
</feature>
<keyword evidence="1" id="KW-1003">Cell membrane</keyword>
<keyword evidence="4 6" id="KW-1133">Transmembrane helix</keyword>
<evidence type="ECO:0000256" key="4">
    <source>
        <dbReference type="ARBA" id="ARBA00022989"/>
    </source>
</evidence>
<feature type="transmembrane region" description="Helical" evidence="6">
    <location>
        <begin position="227"/>
        <end position="249"/>
    </location>
</feature>
<dbReference type="GO" id="GO:0009246">
    <property type="term" value="P:enterobacterial common antigen biosynthetic process"/>
    <property type="evidence" value="ECO:0007669"/>
    <property type="project" value="InterPro"/>
</dbReference>
<dbReference type="EMBL" id="PDJK01000002">
    <property type="protein sequence ID" value="PFG49253.1"/>
    <property type="molecule type" value="Genomic_DNA"/>
</dbReference>
<keyword evidence="8" id="KW-1185">Reference proteome</keyword>
<feature type="transmembrane region" description="Helical" evidence="6">
    <location>
        <begin position="37"/>
        <end position="59"/>
    </location>
</feature>
<feature type="transmembrane region" description="Helical" evidence="6">
    <location>
        <begin position="156"/>
        <end position="174"/>
    </location>
</feature>
<evidence type="ECO:0000256" key="2">
    <source>
        <dbReference type="ARBA" id="ARBA00022519"/>
    </source>
</evidence>
<evidence type="ECO:0000256" key="5">
    <source>
        <dbReference type="ARBA" id="ARBA00023136"/>
    </source>
</evidence>
<accession>A0A2A9FE89</accession>
<keyword evidence="3 6" id="KW-0812">Transmembrane</keyword>
<keyword evidence="2" id="KW-0997">Cell inner membrane</keyword>
<dbReference type="Pfam" id="PF06899">
    <property type="entry name" value="WzyE"/>
    <property type="match status" value="1"/>
</dbReference>
<protein>
    <submittedName>
        <fullName evidence="7">Antigen polymerase</fullName>
    </submittedName>
</protein>
<evidence type="ECO:0000256" key="1">
    <source>
        <dbReference type="ARBA" id="ARBA00022475"/>
    </source>
</evidence>
<dbReference type="Proteomes" id="UP000243542">
    <property type="component" value="Unassembled WGS sequence"/>
</dbReference>
<dbReference type="InterPro" id="IPR010691">
    <property type="entry name" value="WzyE"/>
</dbReference>
<evidence type="ECO:0000256" key="6">
    <source>
        <dbReference type="SAM" id="Phobius"/>
    </source>
</evidence>
<evidence type="ECO:0000313" key="7">
    <source>
        <dbReference type="EMBL" id="PFG49253.1"/>
    </source>
</evidence>
<dbReference type="RefSeq" id="WP_098513188.1">
    <property type="nucleotide sequence ID" value="NZ_JBIAKZ010000049.1"/>
</dbReference>
<name>A0A2A9FE89_9PSEU</name>
<reference evidence="7 8" key="1">
    <citation type="submission" date="2017-10" db="EMBL/GenBank/DDBJ databases">
        <title>Sequencing the genomes of 1000 actinobacteria strains.</title>
        <authorList>
            <person name="Klenk H.-P."/>
        </authorList>
    </citation>
    <scope>NUCLEOTIDE SEQUENCE [LARGE SCALE GENOMIC DNA]</scope>
    <source>
        <strain evidence="7 8">DSM 46092</strain>
    </source>
</reference>